<dbReference type="PANTHER" id="PTHR35789">
    <property type="entry name" value="SPORE GERMINATION PROTEIN B3"/>
    <property type="match status" value="1"/>
</dbReference>
<evidence type="ECO:0000259" key="9">
    <source>
        <dbReference type="Pfam" id="PF25198"/>
    </source>
</evidence>
<feature type="domain" description="Spore germination GerAC-like C-terminal" evidence="8">
    <location>
        <begin position="215"/>
        <end position="368"/>
    </location>
</feature>
<dbReference type="PANTHER" id="PTHR35789:SF1">
    <property type="entry name" value="SPORE GERMINATION PROTEIN B3"/>
    <property type="match status" value="1"/>
</dbReference>
<evidence type="ECO:0000256" key="6">
    <source>
        <dbReference type="ARBA" id="ARBA00023139"/>
    </source>
</evidence>
<dbReference type="AlphaFoldDB" id="A0A2X1BWG1"/>
<evidence type="ECO:0000256" key="3">
    <source>
        <dbReference type="ARBA" id="ARBA00022544"/>
    </source>
</evidence>
<dbReference type="GO" id="GO:0016020">
    <property type="term" value="C:membrane"/>
    <property type="evidence" value="ECO:0007669"/>
    <property type="project" value="UniProtKB-SubCell"/>
</dbReference>
<dbReference type="Pfam" id="PF25198">
    <property type="entry name" value="Spore_GerAC_N"/>
    <property type="match status" value="1"/>
</dbReference>
<keyword evidence="6" id="KW-0564">Palmitate</keyword>
<gene>
    <name evidence="10" type="primary">gerBC_3</name>
    <name evidence="10" type="ORF">NCTC7582_04950</name>
</gene>
<accession>A0A2X1BWG1</accession>
<dbReference type="Gene3D" id="3.30.300.210">
    <property type="entry name" value="Nutrient germinant receptor protein C, domain 3"/>
    <property type="match status" value="1"/>
</dbReference>
<comment type="subcellular location">
    <subcellularLocation>
        <location evidence="1">Membrane</location>
        <topology evidence="1">Lipid-anchor</topology>
    </subcellularLocation>
</comment>
<dbReference type="GO" id="GO:0009847">
    <property type="term" value="P:spore germination"/>
    <property type="evidence" value="ECO:0007669"/>
    <property type="project" value="InterPro"/>
</dbReference>
<evidence type="ECO:0000259" key="8">
    <source>
        <dbReference type="Pfam" id="PF05504"/>
    </source>
</evidence>
<dbReference type="InterPro" id="IPR046953">
    <property type="entry name" value="Spore_GerAC-like_C"/>
</dbReference>
<keyword evidence="7" id="KW-0449">Lipoprotein</keyword>
<evidence type="ECO:0000313" key="10">
    <source>
        <dbReference type="EMBL" id="SPU38976.1"/>
    </source>
</evidence>
<evidence type="ECO:0000256" key="7">
    <source>
        <dbReference type="ARBA" id="ARBA00023288"/>
    </source>
</evidence>
<keyword evidence="4" id="KW-0732">Signal</keyword>
<organism evidence="10 11">
    <name type="scientific">Lysinibacillus capsici</name>
    <dbReference type="NCBI Taxonomy" id="2115968"/>
    <lineage>
        <taxon>Bacteria</taxon>
        <taxon>Bacillati</taxon>
        <taxon>Bacillota</taxon>
        <taxon>Bacilli</taxon>
        <taxon>Bacillales</taxon>
        <taxon>Bacillaceae</taxon>
        <taxon>Lysinibacillus</taxon>
    </lineage>
</organism>
<evidence type="ECO:0000256" key="5">
    <source>
        <dbReference type="ARBA" id="ARBA00023136"/>
    </source>
</evidence>
<evidence type="ECO:0000313" key="11">
    <source>
        <dbReference type="Proteomes" id="UP000251431"/>
    </source>
</evidence>
<keyword evidence="5" id="KW-0472">Membrane</keyword>
<comment type="similarity">
    <text evidence="2">Belongs to the GerABKC lipoprotein family.</text>
</comment>
<dbReference type="Proteomes" id="UP000251431">
    <property type="component" value="Unassembled WGS sequence"/>
</dbReference>
<dbReference type="PROSITE" id="PS51257">
    <property type="entry name" value="PROKAR_LIPOPROTEIN"/>
    <property type="match status" value="1"/>
</dbReference>
<evidence type="ECO:0000256" key="4">
    <source>
        <dbReference type="ARBA" id="ARBA00022729"/>
    </source>
</evidence>
<dbReference type="Pfam" id="PF05504">
    <property type="entry name" value="Spore_GerAC"/>
    <property type="match status" value="1"/>
</dbReference>
<dbReference type="InterPro" id="IPR008844">
    <property type="entry name" value="Spore_GerAC-like"/>
</dbReference>
<dbReference type="InterPro" id="IPR038501">
    <property type="entry name" value="Spore_GerAC_C_sf"/>
</dbReference>
<dbReference type="InterPro" id="IPR057336">
    <property type="entry name" value="GerAC_N"/>
</dbReference>
<dbReference type="NCBIfam" id="TIGR02887">
    <property type="entry name" value="spore_ger_x_C"/>
    <property type="match status" value="1"/>
</dbReference>
<feature type="domain" description="Spore germination protein N-terminal" evidence="9">
    <location>
        <begin position="23"/>
        <end position="198"/>
    </location>
</feature>
<sequence length="385" mass="44459">MKTYFKFLLIIGLTTLLAGCWDITEPQRMYYINAVGVDYENDEYIVYLQVINFADVAKSIQPSATVAPAEVGRATGKTIEEAIYKLYRSSDQEIFWGHMRYMIFSEQAMENEHIIPVIDTFIRFRDTRYQIWVYCTKNPVEDILLVTPILRNSLSSSKLSNPINPTEQETFIEPKDLRDVVIGLNEPSYEVTIPYVSIKDDWETDEEQVEETYFSGVGVLSKDGFKGFVQDTAARGSQWMHNYTNRGEITFQLNTSDQEELTVSIEKIHVNVEPLVKQEAVTFEVKLRINATINGFKGKVTEQELKELIVKEVKKEIQETYKEGLKLDVDIYRLSEYLYRDNVKAWKKLEKDGKIPLSEDSISKIDVDVAKINPGRKTFTETIKK</sequence>
<protein>
    <submittedName>
        <fullName evidence="10">Spore germination protein XC</fullName>
    </submittedName>
</protein>
<dbReference type="RefSeq" id="WP_066036817.1">
    <property type="nucleotide sequence ID" value="NZ_CP185283.1"/>
</dbReference>
<name>A0A2X1BWG1_9BACI</name>
<proteinExistence type="inferred from homology"/>
<reference evidence="10 11" key="1">
    <citation type="submission" date="2018-06" db="EMBL/GenBank/DDBJ databases">
        <authorList>
            <consortium name="Pathogen Informatics"/>
            <person name="Doyle S."/>
        </authorList>
    </citation>
    <scope>NUCLEOTIDE SEQUENCE [LARGE SCALE GENOMIC DNA]</scope>
    <source>
        <strain evidence="10 11">NCTC7582</strain>
    </source>
</reference>
<evidence type="ECO:0000256" key="1">
    <source>
        <dbReference type="ARBA" id="ARBA00004635"/>
    </source>
</evidence>
<dbReference type="EMBL" id="UAQE01000004">
    <property type="protein sequence ID" value="SPU38976.1"/>
    <property type="molecule type" value="Genomic_DNA"/>
</dbReference>
<dbReference type="STRING" id="1421.A2J09_06760"/>
<keyword evidence="3" id="KW-0309">Germination</keyword>
<evidence type="ECO:0000256" key="2">
    <source>
        <dbReference type="ARBA" id="ARBA00007886"/>
    </source>
</evidence>